<keyword evidence="1" id="KW-0732">Signal</keyword>
<dbReference type="AlphaFoldDB" id="A0A0E9PAJ4"/>
<name>A0A0E9PAJ4_ANGAN</name>
<evidence type="ECO:0000313" key="2">
    <source>
        <dbReference type="EMBL" id="JAH00853.1"/>
    </source>
</evidence>
<organism evidence="2">
    <name type="scientific">Anguilla anguilla</name>
    <name type="common">European freshwater eel</name>
    <name type="synonym">Muraena anguilla</name>
    <dbReference type="NCBI Taxonomy" id="7936"/>
    <lineage>
        <taxon>Eukaryota</taxon>
        <taxon>Metazoa</taxon>
        <taxon>Chordata</taxon>
        <taxon>Craniata</taxon>
        <taxon>Vertebrata</taxon>
        <taxon>Euteleostomi</taxon>
        <taxon>Actinopterygii</taxon>
        <taxon>Neopterygii</taxon>
        <taxon>Teleostei</taxon>
        <taxon>Anguilliformes</taxon>
        <taxon>Anguillidae</taxon>
        <taxon>Anguilla</taxon>
    </lineage>
</organism>
<sequence length="40" mass="4520">MILIHSFVVFLTMVLLGYSNIPSCCWLHLKSTLNGHTCLN</sequence>
<feature type="chain" id="PRO_5044884055" evidence="1">
    <location>
        <begin position="20"/>
        <end position="40"/>
    </location>
</feature>
<reference evidence="2" key="1">
    <citation type="submission" date="2014-11" db="EMBL/GenBank/DDBJ databases">
        <authorList>
            <person name="Amaro Gonzalez C."/>
        </authorList>
    </citation>
    <scope>NUCLEOTIDE SEQUENCE</scope>
</reference>
<feature type="signal peptide" evidence="1">
    <location>
        <begin position="1"/>
        <end position="19"/>
    </location>
</feature>
<reference evidence="2" key="2">
    <citation type="journal article" date="2015" name="Fish Shellfish Immunol.">
        <title>Early steps in the European eel (Anguilla anguilla)-Vibrio vulnificus interaction in the gills: Role of the RtxA13 toxin.</title>
        <authorList>
            <person name="Callol A."/>
            <person name="Pajuelo D."/>
            <person name="Ebbesson L."/>
            <person name="Teles M."/>
            <person name="MacKenzie S."/>
            <person name="Amaro C."/>
        </authorList>
    </citation>
    <scope>NUCLEOTIDE SEQUENCE</scope>
</reference>
<evidence type="ECO:0000256" key="1">
    <source>
        <dbReference type="SAM" id="SignalP"/>
    </source>
</evidence>
<proteinExistence type="predicted"/>
<dbReference type="EMBL" id="GBXM01107724">
    <property type="protein sequence ID" value="JAH00853.1"/>
    <property type="molecule type" value="Transcribed_RNA"/>
</dbReference>
<protein>
    <submittedName>
        <fullName evidence="2">Uncharacterized protein</fullName>
    </submittedName>
</protein>
<accession>A0A0E9PAJ4</accession>